<dbReference type="Proteomes" id="UP000265366">
    <property type="component" value="Unassembled WGS sequence"/>
</dbReference>
<name>A0A3A1PFF1_9SPHN</name>
<reference evidence="1 2" key="1">
    <citation type="submission" date="2018-08" db="EMBL/GenBank/DDBJ databases">
        <title>Erythrobacter zhengii sp.nov., a bacterium isolated from deep-sea sediment.</title>
        <authorList>
            <person name="Fang C."/>
            <person name="Wu Y.-H."/>
            <person name="Sun C."/>
            <person name="Wang H."/>
            <person name="Cheng H."/>
            <person name="Meng F.-X."/>
            <person name="Wang C.-S."/>
            <person name="Xu X.-W."/>
        </authorList>
    </citation>
    <scope>NUCLEOTIDE SEQUENCE [LARGE SCALE GENOMIC DNA]</scope>
    <source>
        <strain evidence="1 2">CCTCC AB 2015396</strain>
    </source>
</reference>
<dbReference type="AlphaFoldDB" id="A0A3A1PFF1"/>
<dbReference type="Pfam" id="PF11185">
    <property type="entry name" value="DUF2971"/>
    <property type="match status" value="1"/>
</dbReference>
<accession>A0A3A1PFF1</accession>
<sequence>MSTTMDDQALMNLFVSHLIERVERLKDGSRLVHYTSADNAYKIIAGKQVWLRNAHLMNDYSEMRHGLECLRAAWNSSAGVELQQWLDNSWQGIKEEIENTFNNHATSMIDDTYMICLSEHDDDEDSYGRLSMWRAYGGHAGVALVLNTATFLSETDALAVYSMPVVYRDQDQFVEWFQSWAAAIMDAGDTITKIDRQIILNLFFHAFRSFVLATKHPGFKEEREWRVYHSPSLDGTSPWIDISIETVGGVPQQVVKLALKDDPEVGVVGAAPETLINKVIIGPCETPLPIRMALGQAMEAAGVQEPWSKIGMSFIPLRDRQ</sequence>
<organism evidence="1 2">
    <name type="scientific">Aurantiacibacter xanthus</name>
    <dbReference type="NCBI Taxonomy" id="1784712"/>
    <lineage>
        <taxon>Bacteria</taxon>
        <taxon>Pseudomonadati</taxon>
        <taxon>Pseudomonadota</taxon>
        <taxon>Alphaproteobacteria</taxon>
        <taxon>Sphingomonadales</taxon>
        <taxon>Erythrobacteraceae</taxon>
        <taxon>Aurantiacibacter</taxon>
    </lineage>
</organism>
<dbReference type="EMBL" id="QXFM01000020">
    <property type="protein sequence ID" value="RIV91510.1"/>
    <property type="molecule type" value="Genomic_DNA"/>
</dbReference>
<gene>
    <name evidence="1" type="ORF">D2V17_02975</name>
</gene>
<protein>
    <submittedName>
        <fullName evidence="1">DUF2971 domain-containing protein</fullName>
    </submittedName>
</protein>
<comment type="caution">
    <text evidence="1">The sequence shown here is derived from an EMBL/GenBank/DDBJ whole genome shotgun (WGS) entry which is preliminary data.</text>
</comment>
<proteinExistence type="predicted"/>
<evidence type="ECO:0000313" key="1">
    <source>
        <dbReference type="EMBL" id="RIV91510.1"/>
    </source>
</evidence>
<evidence type="ECO:0000313" key="2">
    <source>
        <dbReference type="Proteomes" id="UP000265366"/>
    </source>
</evidence>
<dbReference type="OrthoDB" id="9795560at2"/>
<keyword evidence="2" id="KW-1185">Reference proteome</keyword>
<dbReference type="InterPro" id="IPR021352">
    <property type="entry name" value="DUF2971"/>
</dbReference>